<gene>
    <name evidence="1" type="ORF">K505DRAFT_252204</name>
</gene>
<dbReference type="InterPro" id="IPR036873">
    <property type="entry name" value="Rhodanese-like_dom_sf"/>
</dbReference>
<dbReference type="OrthoDB" id="8300214at2759"/>
<dbReference type="Gene3D" id="3.40.250.10">
    <property type="entry name" value="Rhodanese-like domain"/>
    <property type="match status" value="1"/>
</dbReference>
<protein>
    <recommendedName>
        <fullName evidence="3">Rhodanese domain-containing protein</fullName>
    </recommendedName>
</protein>
<organism evidence="1 2">
    <name type="scientific">Melanomma pulvis-pyrius CBS 109.77</name>
    <dbReference type="NCBI Taxonomy" id="1314802"/>
    <lineage>
        <taxon>Eukaryota</taxon>
        <taxon>Fungi</taxon>
        <taxon>Dikarya</taxon>
        <taxon>Ascomycota</taxon>
        <taxon>Pezizomycotina</taxon>
        <taxon>Dothideomycetes</taxon>
        <taxon>Pleosporomycetidae</taxon>
        <taxon>Pleosporales</taxon>
        <taxon>Melanommataceae</taxon>
        <taxon>Melanomma</taxon>
    </lineage>
</organism>
<accession>A0A6A6X218</accession>
<proteinExistence type="predicted"/>
<dbReference type="SUPFAM" id="SSF52821">
    <property type="entry name" value="Rhodanese/Cell cycle control phosphatase"/>
    <property type="match status" value="1"/>
</dbReference>
<evidence type="ECO:0000313" key="2">
    <source>
        <dbReference type="Proteomes" id="UP000799757"/>
    </source>
</evidence>
<evidence type="ECO:0000313" key="1">
    <source>
        <dbReference type="EMBL" id="KAF2789967.1"/>
    </source>
</evidence>
<dbReference type="EMBL" id="MU002101">
    <property type="protein sequence ID" value="KAF2789967.1"/>
    <property type="molecule type" value="Genomic_DNA"/>
</dbReference>
<sequence length="100" mass="10979">GGIIRGSINLPAQSLYPTLPTLYTLFASADIKCIIWYCSSSQHRGLRAAAWMDDYIKEQGNENIKSVILTRGVKGWANAGAEYTNRWVSGACLALAWISL</sequence>
<dbReference type="AlphaFoldDB" id="A0A6A6X218"/>
<reference evidence="1" key="1">
    <citation type="journal article" date="2020" name="Stud. Mycol.">
        <title>101 Dothideomycetes genomes: a test case for predicting lifestyles and emergence of pathogens.</title>
        <authorList>
            <person name="Haridas S."/>
            <person name="Albert R."/>
            <person name="Binder M."/>
            <person name="Bloem J."/>
            <person name="Labutti K."/>
            <person name="Salamov A."/>
            <person name="Andreopoulos B."/>
            <person name="Baker S."/>
            <person name="Barry K."/>
            <person name="Bills G."/>
            <person name="Bluhm B."/>
            <person name="Cannon C."/>
            <person name="Castanera R."/>
            <person name="Culley D."/>
            <person name="Daum C."/>
            <person name="Ezra D."/>
            <person name="Gonzalez J."/>
            <person name="Henrissat B."/>
            <person name="Kuo A."/>
            <person name="Liang C."/>
            <person name="Lipzen A."/>
            <person name="Lutzoni F."/>
            <person name="Magnuson J."/>
            <person name="Mondo S."/>
            <person name="Nolan M."/>
            <person name="Ohm R."/>
            <person name="Pangilinan J."/>
            <person name="Park H.-J."/>
            <person name="Ramirez L."/>
            <person name="Alfaro M."/>
            <person name="Sun H."/>
            <person name="Tritt A."/>
            <person name="Yoshinaga Y."/>
            <person name="Zwiers L.-H."/>
            <person name="Turgeon B."/>
            <person name="Goodwin S."/>
            <person name="Spatafora J."/>
            <person name="Crous P."/>
            <person name="Grigoriev I."/>
        </authorList>
    </citation>
    <scope>NUCLEOTIDE SEQUENCE</scope>
    <source>
        <strain evidence="1">CBS 109.77</strain>
    </source>
</reference>
<dbReference type="Proteomes" id="UP000799757">
    <property type="component" value="Unassembled WGS sequence"/>
</dbReference>
<name>A0A6A6X218_9PLEO</name>
<keyword evidence="2" id="KW-1185">Reference proteome</keyword>
<feature type="non-terminal residue" evidence="1">
    <location>
        <position position="1"/>
    </location>
</feature>
<evidence type="ECO:0008006" key="3">
    <source>
        <dbReference type="Google" id="ProtNLM"/>
    </source>
</evidence>